<dbReference type="Proteomes" id="UP001476282">
    <property type="component" value="Unassembled WGS sequence"/>
</dbReference>
<keyword evidence="14" id="KW-1185">Reference proteome</keyword>
<comment type="subcellular location">
    <subcellularLocation>
        <location evidence="2">Membrane</location>
    </subcellularLocation>
</comment>
<evidence type="ECO:0000256" key="2">
    <source>
        <dbReference type="ARBA" id="ARBA00004370"/>
    </source>
</evidence>
<keyword evidence="5" id="KW-0808">Transferase</keyword>
<dbReference type="PRINTS" id="PR00344">
    <property type="entry name" value="BCTRLSENSOR"/>
</dbReference>
<dbReference type="InterPro" id="IPR036890">
    <property type="entry name" value="HATPase_C_sf"/>
</dbReference>
<comment type="caution">
    <text evidence="13">The sequence shown here is derived from an EMBL/GenBank/DDBJ whole genome shotgun (WGS) entry which is preliminary data.</text>
</comment>
<dbReference type="SUPFAM" id="SSF55785">
    <property type="entry name" value="PYP-like sensor domain (PAS domain)"/>
    <property type="match status" value="1"/>
</dbReference>
<evidence type="ECO:0000256" key="9">
    <source>
        <dbReference type="ARBA" id="ARBA00023012"/>
    </source>
</evidence>
<dbReference type="Pfam" id="PF02518">
    <property type="entry name" value="HATPase_c"/>
    <property type="match status" value="1"/>
</dbReference>
<dbReference type="Gene3D" id="6.10.340.10">
    <property type="match status" value="1"/>
</dbReference>
<evidence type="ECO:0000256" key="5">
    <source>
        <dbReference type="ARBA" id="ARBA00022679"/>
    </source>
</evidence>
<name>A0ABP9UNJ6_9BACT</name>
<evidence type="ECO:0000313" key="14">
    <source>
        <dbReference type="Proteomes" id="UP001476282"/>
    </source>
</evidence>
<evidence type="ECO:0000256" key="8">
    <source>
        <dbReference type="ARBA" id="ARBA00022840"/>
    </source>
</evidence>
<keyword evidence="9" id="KW-0902">Two-component regulatory system</keyword>
<feature type="transmembrane region" description="Helical" evidence="10">
    <location>
        <begin position="182"/>
        <end position="200"/>
    </location>
</feature>
<evidence type="ECO:0000256" key="7">
    <source>
        <dbReference type="ARBA" id="ARBA00022777"/>
    </source>
</evidence>
<evidence type="ECO:0000313" key="13">
    <source>
        <dbReference type="EMBL" id="GAA5481353.1"/>
    </source>
</evidence>
<keyword evidence="7" id="KW-0418">Kinase</keyword>
<dbReference type="EMBL" id="BAABRI010000002">
    <property type="protein sequence ID" value="GAA5481353.1"/>
    <property type="molecule type" value="Genomic_DNA"/>
</dbReference>
<dbReference type="RefSeq" id="WP_353565502.1">
    <property type="nucleotide sequence ID" value="NZ_BAABRI010000002.1"/>
</dbReference>
<keyword evidence="8" id="KW-0067">ATP-binding</keyword>
<dbReference type="InterPro" id="IPR005467">
    <property type="entry name" value="His_kinase_dom"/>
</dbReference>
<dbReference type="PROSITE" id="PS50885">
    <property type="entry name" value="HAMP"/>
    <property type="match status" value="1"/>
</dbReference>
<keyword evidence="10" id="KW-1133">Transmembrane helix</keyword>
<evidence type="ECO:0000259" key="12">
    <source>
        <dbReference type="PROSITE" id="PS50885"/>
    </source>
</evidence>
<keyword evidence="10" id="KW-0812">Transmembrane</keyword>
<dbReference type="SMART" id="SM00387">
    <property type="entry name" value="HATPase_c"/>
    <property type="match status" value="1"/>
</dbReference>
<dbReference type="SUPFAM" id="SSF55874">
    <property type="entry name" value="ATPase domain of HSP90 chaperone/DNA topoisomerase II/histidine kinase"/>
    <property type="match status" value="1"/>
</dbReference>
<dbReference type="SUPFAM" id="SSF47384">
    <property type="entry name" value="Homodimeric domain of signal transducing histidine kinase"/>
    <property type="match status" value="1"/>
</dbReference>
<reference evidence="13 14" key="1">
    <citation type="submission" date="2024-02" db="EMBL/GenBank/DDBJ databases">
        <title>Haloferula sargassicola NBRC 104335.</title>
        <authorList>
            <person name="Ichikawa N."/>
            <person name="Katano-Makiyama Y."/>
            <person name="Hidaka K."/>
        </authorList>
    </citation>
    <scope>NUCLEOTIDE SEQUENCE [LARGE SCALE GENOMIC DNA]</scope>
    <source>
        <strain evidence="13 14">NBRC 104335</strain>
    </source>
</reference>
<feature type="domain" description="HAMP" evidence="12">
    <location>
        <begin position="204"/>
        <end position="257"/>
    </location>
</feature>
<gene>
    <name evidence="13" type="primary">kinB</name>
    <name evidence="13" type="ORF">Hsar01_00562</name>
</gene>
<dbReference type="SUPFAM" id="SSF158472">
    <property type="entry name" value="HAMP domain-like"/>
    <property type="match status" value="1"/>
</dbReference>
<evidence type="ECO:0000256" key="10">
    <source>
        <dbReference type="SAM" id="Phobius"/>
    </source>
</evidence>
<evidence type="ECO:0000256" key="3">
    <source>
        <dbReference type="ARBA" id="ARBA00012438"/>
    </source>
</evidence>
<dbReference type="InterPro" id="IPR003661">
    <property type="entry name" value="HisK_dim/P_dom"/>
</dbReference>
<evidence type="ECO:0000256" key="4">
    <source>
        <dbReference type="ARBA" id="ARBA00022553"/>
    </source>
</evidence>
<dbReference type="Pfam" id="PF00672">
    <property type="entry name" value="HAMP"/>
    <property type="match status" value="1"/>
</dbReference>
<dbReference type="Gene3D" id="1.10.287.130">
    <property type="match status" value="1"/>
</dbReference>
<dbReference type="PANTHER" id="PTHR42878">
    <property type="entry name" value="TWO-COMPONENT HISTIDINE KINASE"/>
    <property type="match status" value="1"/>
</dbReference>
<dbReference type="PROSITE" id="PS50109">
    <property type="entry name" value="HIS_KIN"/>
    <property type="match status" value="1"/>
</dbReference>
<dbReference type="InterPro" id="IPR035965">
    <property type="entry name" value="PAS-like_dom_sf"/>
</dbReference>
<dbReference type="CDD" id="cd00075">
    <property type="entry name" value="HATPase"/>
    <property type="match status" value="1"/>
</dbReference>
<dbReference type="SMART" id="SM00304">
    <property type="entry name" value="HAMP"/>
    <property type="match status" value="1"/>
</dbReference>
<dbReference type="InterPro" id="IPR004358">
    <property type="entry name" value="Sig_transdc_His_kin-like_C"/>
</dbReference>
<dbReference type="CDD" id="cd00082">
    <property type="entry name" value="HisKA"/>
    <property type="match status" value="1"/>
</dbReference>
<dbReference type="InterPro" id="IPR050351">
    <property type="entry name" value="BphY/WalK/GraS-like"/>
</dbReference>
<dbReference type="PANTHER" id="PTHR42878:SF7">
    <property type="entry name" value="SENSOR HISTIDINE KINASE GLRK"/>
    <property type="match status" value="1"/>
</dbReference>
<accession>A0ABP9UNJ6</accession>
<dbReference type="Gene3D" id="3.30.565.10">
    <property type="entry name" value="Histidine kinase-like ATPase, C-terminal domain"/>
    <property type="match status" value="1"/>
</dbReference>
<evidence type="ECO:0000256" key="1">
    <source>
        <dbReference type="ARBA" id="ARBA00000085"/>
    </source>
</evidence>
<proteinExistence type="predicted"/>
<dbReference type="EC" id="2.7.13.3" evidence="3"/>
<feature type="domain" description="Histidine kinase" evidence="11">
    <location>
        <begin position="391"/>
        <end position="609"/>
    </location>
</feature>
<dbReference type="CDD" id="cd06225">
    <property type="entry name" value="HAMP"/>
    <property type="match status" value="1"/>
</dbReference>
<keyword evidence="4" id="KW-0597">Phosphoprotein</keyword>
<dbReference type="InterPro" id="IPR003660">
    <property type="entry name" value="HAMP_dom"/>
</dbReference>
<dbReference type="Pfam" id="PF00512">
    <property type="entry name" value="HisKA"/>
    <property type="match status" value="1"/>
</dbReference>
<dbReference type="InterPro" id="IPR003594">
    <property type="entry name" value="HATPase_dom"/>
</dbReference>
<organism evidence="13 14">
    <name type="scientific">Haloferula sargassicola</name>
    <dbReference type="NCBI Taxonomy" id="490096"/>
    <lineage>
        <taxon>Bacteria</taxon>
        <taxon>Pseudomonadati</taxon>
        <taxon>Verrucomicrobiota</taxon>
        <taxon>Verrucomicrobiia</taxon>
        <taxon>Verrucomicrobiales</taxon>
        <taxon>Verrucomicrobiaceae</taxon>
        <taxon>Haloferula</taxon>
    </lineage>
</organism>
<keyword evidence="6" id="KW-0547">Nucleotide-binding</keyword>
<comment type="catalytic activity">
    <reaction evidence="1">
        <text>ATP + protein L-histidine = ADP + protein N-phospho-L-histidine.</text>
        <dbReference type="EC" id="2.7.13.3"/>
    </reaction>
</comment>
<evidence type="ECO:0000259" key="11">
    <source>
        <dbReference type="PROSITE" id="PS50109"/>
    </source>
</evidence>
<dbReference type="SMART" id="SM00388">
    <property type="entry name" value="HisKA"/>
    <property type="match status" value="1"/>
</dbReference>
<evidence type="ECO:0000256" key="6">
    <source>
        <dbReference type="ARBA" id="ARBA00022741"/>
    </source>
</evidence>
<sequence length="609" mass="67883">MLRTRLLLGLLTLVILLWATGAAALVILNDADGRFQSRLKQDYQAIDVAQGFRGYTSMLNSTYVTTLAGPAPEQPLDPKLFNDTRTELQQSIRILQVLGGGNERWQSTIDALRDALGLYFTDYERLLSNTVTERSERADLLRTFGAHTQRITDLGESLTHLAEEQLFNASAALAEESGKNTAFLATMVVLGTGMAVLIYFQLLRHLVEPVVGLRDSMEQVTMGNFELTLPAPPSSSEFSSVVRTFNSMAEELRVRRRETDERLFKNNLVNRALLSAIPSPVYVLDMHGETVQLNPAAEDLNESVGLGTRLPGKVLRLFRACQDKGAHHLPEDPREALLFRIDETEHYYLPRIFRFSAGQGNGNDYAGWAVLLHDVTRIRWLDDMKTNMLSTVSHEIKTPLTGIRMVLHLLLEEETGRLTDMQRTMLSSASDDCERLLTTLNTLLDISRAESGSTHLDLHPVNLADIAHRSASLFESKAASSRLTLAIEAEDKLPLVMADPMRISEVVHNLVSNAIKHSPPGGRIDLRLARAGADHVRLSVIDDGTGVPEESENRIFERFYRAPGQRTDGIGLGLFISREIMRAHEGRIGLAEKTDRQPRTEFFIDVPNA</sequence>
<dbReference type="InterPro" id="IPR036097">
    <property type="entry name" value="HisK_dim/P_sf"/>
</dbReference>
<protein>
    <recommendedName>
        <fullName evidence="3">histidine kinase</fullName>
        <ecNumber evidence="3">2.7.13.3</ecNumber>
    </recommendedName>
</protein>
<keyword evidence="10" id="KW-0472">Membrane</keyword>